<organism evidence="9 10">
    <name type="scientific">Enterovirga rhinocerotis</name>
    <dbReference type="NCBI Taxonomy" id="1339210"/>
    <lineage>
        <taxon>Bacteria</taxon>
        <taxon>Pseudomonadati</taxon>
        <taxon>Pseudomonadota</taxon>
        <taxon>Alphaproteobacteria</taxon>
        <taxon>Hyphomicrobiales</taxon>
        <taxon>Methylobacteriaceae</taxon>
        <taxon>Enterovirga</taxon>
    </lineage>
</organism>
<dbReference type="Proteomes" id="UP000295122">
    <property type="component" value="Unassembled WGS sequence"/>
</dbReference>
<feature type="active site" description="Charge relay system" evidence="5">
    <location>
        <position position="354"/>
    </location>
</feature>
<dbReference type="PROSITE" id="PS00136">
    <property type="entry name" value="SUBTILASE_ASP"/>
    <property type="match status" value="1"/>
</dbReference>
<feature type="chain" id="PRO_5020997705" evidence="7">
    <location>
        <begin position="43"/>
        <end position="659"/>
    </location>
</feature>
<sequence>MARTDSHSETGCPGTPPRRWRLALALAVPALACILSAAPADAQSGLERGRGYGAGTPPQRAMGNYGGQRQPHRIPRGYGGRGPMHGTGTGTGMGQGQGMGGYGSGGRHGPTGGVRFPGRVGGYDDAGPYGRPPRYPPPRPPGGRHPYPYPGRPGPWIGYPPPMGYPPPYRPPVYAEEPEGPAYARPRRPGAQPQRAVSAPGRPPSGRRPPARQAPIPPPPPAAAVLRSFVDREVLVEAAGTLDEAAIGRLAARHGLTRLASQPLVLTGTTIHRFRVNGRRSVDQAVAALGADAQILSAQRNHVYRLTQREDGIASSPPGRTYPLAPNQYAAAKLHLSEAHRLATGEGILVAVIDSGVDTAHPELQGAIGASETTLSSEARPDLHGTGIAAVIAARSQLMGVAPGTRLLAIRAFAPASGRAQAEGTSYDIVRALDIAARSGARVVNMSFAGPADRLMARGLAGGLQRGMVFVAAAGNGGPSAPAAYPAAEPGVIAVTATDLEDKLYAAANRGPYVGMAAPGVDILVAAPGGAYGTTSGTSVAAAHVSGIVALMLQRDGQLTPAAVRERLASEATDLGPAGPDPDFGAGLVDAYAALGGRAAAPAPAGTPPPPPPPPASETPKPVASAAPPTPAAPSQPPPPPSDSAPSTEASPPPLPSQP</sequence>
<dbReference type="PROSITE" id="PS51892">
    <property type="entry name" value="SUBTILASE"/>
    <property type="match status" value="1"/>
</dbReference>
<dbReference type="Gene3D" id="3.40.50.200">
    <property type="entry name" value="Peptidase S8/S53 domain"/>
    <property type="match status" value="1"/>
</dbReference>
<keyword evidence="2 5" id="KW-0645">Protease</keyword>
<dbReference type="InterPro" id="IPR036852">
    <property type="entry name" value="Peptidase_S8/S53_dom_sf"/>
</dbReference>
<comment type="caution">
    <text evidence="9">The sequence shown here is derived from an EMBL/GenBank/DDBJ whole genome shotgun (WGS) entry which is preliminary data.</text>
</comment>
<feature type="compositionally biased region" description="Low complexity" evidence="6">
    <location>
        <begin position="618"/>
        <end position="627"/>
    </location>
</feature>
<evidence type="ECO:0000256" key="1">
    <source>
        <dbReference type="ARBA" id="ARBA00011073"/>
    </source>
</evidence>
<feature type="compositionally biased region" description="Pro residues" evidence="6">
    <location>
        <begin position="628"/>
        <end position="643"/>
    </location>
</feature>
<keyword evidence="10" id="KW-1185">Reference proteome</keyword>
<dbReference type="PANTHER" id="PTHR43806">
    <property type="entry name" value="PEPTIDASE S8"/>
    <property type="match status" value="1"/>
</dbReference>
<feature type="compositionally biased region" description="Gly residues" evidence="6">
    <location>
        <begin position="77"/>
        <end position="112"/>
    </location>
</feature>
<dbReference type="PANTHER" id="PTHR43806:SF11">
    <property type="entry name" value="CEREVISIN-RELATED"/>
    <property type="match status" value="1"/>
</dbReference>
<feature type="region of interest" description="Disordered" evidence="6">
    <location>
        <begin position="599"/>
        <end position="659"/>
    </location>
</feature>
<evidence type="ECO:0000259" key="8">
    <source>
        <dbReference type="Pfam" id="PF00082"/>
    </source>
</evidence>
<name>A0A4R7BVN7_9HYPH</name>
<gene>
    <name evidence="9" type="ORF">EV668_3641</name>
</gene>
<dbReference type="EMBL" id="SNZR01000014">
    <property type="protein sequence ID" value="TDR89152.1"/>
    <property type="molecule type" value="Genomic_DNA"/>
</dbReference>
<evidence type="ECO:0000256" key="3">
    <source>
        <dbReference type="ARBA" id="ARBA00022801"/>
    </source>
</evidence>
<accession>A0A4R7BVN7</accession>
<dbReference type="CDD" id="cd05561">
    <property type="entry name" value="Peptidases_S8_4"/>
    <property type="match status" value="1"/>
</dbReference>
<dbReference type="InterPro" id="IPR000209">
    <property type="entry name" value="Peptidase_S8/S53_dom"/>
</dbReference>
<reference evidence="9 10" key="1">
    <citation type="submission" date="2019-03" db="EMBL/GenBank/DDBJ databases">
        <title>Genomic Encyclopedia of Type Strains, Phase IV (KMG-IV): sequencing the most valuable type-strain genomes for metagenomic binning, comparative biology and taxonomic classification.</title>
        <authorList>
            <person name="Goeker M."/>
        </authorList>
    </citation>
    <scope>NUCLEOTIDE SEQUENCE [LARGE SCALE GENOMIC DNA]</scope>
    <source>
        <strain evidence="9 10">DSM 25903</strain>
    </source>
</reference>
<dbReference type="PRINTS" id="PR00723">
    <property type="entry name" value="SUBTILISIN"/>
</dbReference>
<feature type="compositionally biased region" description="Pro residues" evidence="6">
    <location>
        <begin position="130"/>
        <end position="147"/>
    </location>
</feature>
<dbReference type="InterPro" id="IPR050131">
    <property type="entry name" value="Peptidase_S8_subtilisin-like"/>
</dbReference>
<feature type="active site" description="Charge relay system" evidence="5">
    <location>
        <position position="539"/>
    </location>
</feature>
<proteinExistence type="inferred from homology"/>
<feature type="region of interest" description="Disordered" evidence="6">
    <location>
        <begin position="44"/>
        <end position="147"/>
    </location>
</feature>
<feature type="active site" description="Charge relay system" evidence="5">
    <location>
        <position position="384"/>
    </location>
</feature>
<protein>
    <submittedName>
        <fullName evidence="9">Subtilase family protein</fullName>
    </submittedName>
</protein>
<feature type="domain" description="Peptidase S8/S53" evidence="8">
    <location>
        <begin position="345"/>
        <end position="587"/>
    </location>
</feature>
<evidence type="ECO:0000313" key="10">
    <source>
        <dbReference type="Proteomes" id="UP000295122"/>
    </source>
</evidence>
<dbReference type="GO" id="GO:0006508">
    <property type="term" value="P:proteolysis"/>
    <property type="evidence" value="ECO:0007669"/>
    <property type="project" value="UniProtKB-KW"/>
</dbReference>
<evidence type="ECO:0000256" key="5">
    <source>
        <dbReference type="PROSITE-ProRule" id="PRU01240"/>
    </source>
</evidence>
<evidence type="ECO:0000256" key="4">
    <source>
        <dbReference type="ARBA" id="ARBA00022825"/>
    </source>
</evidence>
<feature type="region of interest" description="Disordered" evidence="6">
    <location>
        <begin position="176"/>
        <end position="222"/>
    </location>
</feature>
<dbReference type="RefSeq" id="WP_133772646.1">
    <property type="nucleotide sequence ID" value="NZ_SNZR01000014.1"/>
</dbReference>
<feature type="compositionally biased region" description="Low complexity" evidence="6">
    <location>
        <begin position="176"/>
        <end position="200"/>
    </location>
</feature>
<feature type="compositionally biased region" description="Pro residues" evidence="6">
    <location>
        <begin position="605"/>
        <end position="617"/>
    </location>
</feature>
<keyword evidence="3 5" id="KW-0378">Hydrolase</keyword>
<dbReference type="SUPFAM" id="SSF52743">
    <property type="entry name" value="Subtilisin-like"/>
    <property type="match status" value="1"/>
</dbReference>
<keyword evidence="4 5" id="KW-0720">Serine protease</keyword>
<evidence type="ECO:0000256" key="2">
    <source>
        <dbReference type="ARBA" id="ARBA00022670"/>
    </source>
</evidence>
<dbReference type="AlphaFoldDB" id="A0A4R7BVN7"/>
<evidence type="ECO:0000256" key="7">
    <source>
        <dbReference type="SAM" id="SignalP"/>
    </source>
</evidence>
<feature type="signal peptide" evidence="7">
    <location>
        <begin position="1"/>
        <end position="42"/>
    </location>
</feature>
<dbReference type="InterPro" id="IPR023827">
    <property type="entry name" value="Peptidase_S8_Asp-AS"/>
</dbReference>
<dbReference type="Pfam" id="PF00082">
    <property type="entry name" value="Peptidase_S8"/>
    <property type="match status" value="1"/>
</dbReference>
<keyword evidence="7" id="KW-0732">Signal</keyword>
<evidence type="ECO:0000256" key="6">
    <source>
        <dbReference type="SAM" id="MobiDB-lite"/>
    </source>
</evidence>
<comment type="similarity">
    <text evidence="1 5">Belongs to the peptidase S8 family.</text>
</comment>
<dbReference type="InterPro" id="IPR015500">
    <property type="entry name" value="Peptidase_S8_subtilisin-rel"/>
</dbReference>
<dbReference type="OrthoDB" id="5405281at2"/>
<evidence type="ECO:0000313" key="9">
    <source>
        <dbReference type="EMBL" id="TDR89152.1"/>
    </source>
</evidence>
<dbReference type="GO" id="GO:0004252">
    <property type="term" value="F:serine-type endopeptidase activity"/>
    <property type="evidence" value="ECO:0007669"/>
    <property type="project" value="UniProtKB-UniRule"/>
</dbReference>